<proteinExistence type="inferred from homology"/>
<dbReference type="Pfam" id="PF14561">
    <property type="entry name" value="TPR_20"/>
    <property type="match status" value="1"/>
</dbReference>
<evidence type="ECO:0000256" key="4">
    <source>
        <dbReference type="ARBA" id="ARBA00023157"/>
    </source>
</evidence>
<comment type="similarity">
    <text evidence="1">Belongs to the thioredoxin family.</text>
</comment>
<dbReference type="Pfam" id="PF14559">
    <property type="entry name" value="TPR_19"/>
    <property type="match status" value="1"/>
</dbReference>
<dbReference type="GO" id="GO:0045454">
    <property type="term" value="P:cell redox homeostasis"/>
    <property type="evidence" value="ECO:0007669"/>
    <property type="project" value="TreeGrafter"/>
</dbReference>
<evidence type="ECO:0000256" key="6">
    <source>
        <dbReference type="NCBIfam" id="TIGR01068"/>
    </source>
</evidence>
<dbReference type="GO" id="GO:0015035">
    <property type="term" value="F:protein-disulfide reductase activity"/>
    <property type="evidence" value="ECO:0007669"/>
    <property type="project" value="UniProtKB-UniRule"/>
</dbReference>
<dbReference type="InterPro" id="IPR011990">
    <property type="entry name" value="TPR-like_helical_dom_sf"/>
</dbReference>
<keyword evidence="5" id="KW-0676">Redox-active center</keyword>
<feature type="domain" description="Thioredoxin" evidence="7">
    <location>
        <begin position="4"/>
        <end position="130"/>
    </location>
</feature>
<dbReference type="PROSITE" id="PS00194">
    <property type="entry name" value="THIOREDOXIN_1"/>
    <property type="match status" value="1"/>
</dbReference>
<dbReference type="SUPFAM" id="SSF48452">
    <property type="entry name" value="TPR-like"/>
    <property type="match status" value="1"/>
</dbReference>
<gene>
    <name evidence="8" type="ORF">GGD88_003329</name>
</gene>
<evidence type="ECO:0000256" key="3">
    <source>
        <dbReference type="ARBA" id="ARBA00022982"/>
    </source>
</evidence>
<evidence type="ECO:0000259" key="7">
    <source>
        <dbReference type="PROSITE" id="PS51352"/>
    </source>
</evidence>
<dbReference type="EMBL" id="JACIGI010000042">
    <property type="protein sequence ID" value="MBB4287578.1"/>
    <property type="molecule type" value="Genomic_DNA"/>
</dbReference>
<sequence length="306" mass="32264">MALILDGEGSTVGTASPAAGGDLIKVGSTESFMADVIEASNSVPVVVDFWAPWCGPCKTLGPLLEKLVRQMNGAIRMVKINVDENQQLAAQLRVQSVPTVYGFRQGRPVDAFAGALPESQIKQFLSALTGGTANPVDDLLAEADGALEGGDAEGALALYQQVLQVDQGNTKAIAGYLRALVANGQTGDAAQILSQLPAEMLADPAIAAAKTKLELAQESAGPVPELRARVEADPDDHQARYDLANALYAADQPEAAVAELLDLFRRDRDWNDGAARQRLLKVFEALGPGHPVAVSGRRRLSSLLFA</sequence>
<evidence type="ECO:0000313" key="9">
    <source>
        <dbReference type="Proteomes" id="UP000555728"/>
    </source>
</evidence>
<dbReference type="RefSeq" id="WP_184437471.1">
    <property type="nucleotide sequence ID" value="NZ_JACIGI010000042.1"/>
</dbReference>
<evidence type="ECO:0000256" key="2">
    <source>
        <dbReference type="ARBA" id="ARBA00022448"/>
    </source>
</evidence>
<dbReference type="InterPro" id="IPR017937">
    <property type="entry name" value="Thioredoxin_CS"/>
</dbReference>
<dbReference type="PANTHER" id="PTHR45663">
    <property type="entry name" value="GEO12009P1"/>
    <property type="match status" value="1"/>
</dbReference>
<keyword evidence="9" id="KW-1185">Reference proteome</keyword>
<dbReference type="FunFam" id="3.40.30.10:FF:000001">
    <property type="entry name" value="Thioredoxin"/>
    <property type="match status" value="1"/>
</dbReference>
<dbReference type="GO" id="GO:0006950">
    <property type="term" value="P:response to stress"/>
    <property type="evidence" value="ECO:0007669"/>
    <property type="project" value="UniProtKB-ARBA"/>
</dbReference>
<keyword evidence="2" id="KW-0813">Transport</keyword>
<dbReference type="PRINTS" id="PR00421">
    <property type="entry name" value="THIOREDOXIN"/>
</dbReference>
<keyword evidence="3" id="KW-0249">Electron transport</keyword>
<dbReference type="InterPro" id="IPR036249">
    <property type="entry name" value="Thioredoxin-like_sf"/>
</dbReference>
<evidence type="ECO:0000313" key="8">
    <source>
        <dbReference type="EMBL" id="MBB4287578.1"/>
    </source>
</evidence>
<name>A0A7W6WMB0_9PROT</name>
<dbReference type="CDD" id="cd02947">
    <property type="entry name" value="TRX_family"/>
    <property type="match status" value="1"/>
</dbReference>
<dbReference type="Pfam" id="PF00085">
    <property type="entry name" value="Thioredoxin"/>
    <property type="match status" value="1"/>
</dbReference>
<organism evidence="8 9">
    <name type="scientific">Roseospira goensis</name>
    <dbReference type="NCBI Taxonomy" id="391922"/>
    <lineage>
        <taxon>Bacteria</taxon>
        <taxon>Pseudomonadati</taxon>
        <taxon>Pseudomonadota</taxon>
        <taxon>Alphaproteobacteria</taxon>
        <taxon>Rhodospirillales</taxon>
        <taxon>Rhodospirillaceae</taxon>
        <taxon>Roseospira</taxon>
    </lineage>
</organism>
<dbReference type="NCBIfam" id="TIGR01068">
    <property type="entry name" value="thioredoxin"/>
    <property type="match status" value="1"/>
</dbReference>
<keyword evidence="4" id="KW-1015">Disulfide bond</keyword>
<comment type="caution">
    <text evidence="8">The sequence shown here is derived from an EMBL/GenBank/DDBJ whole genome shotgun (WGS) entry which is preliminary data.</text>
</comment>
<dbReference type="PANTHER" id="PTHR45663:SF11">
    <property type="entry name" value="GEO12009P1"/>
    <property type="match status" value="1"/>
</dbReference>
<dbReference type="AlphaFoldDB" id="A0A7W6WMB0"/>
<dbReference type="InterPro" id="IPR013766">
    <property type="entry name" value="Thioredoxin_domain"/>
</dbReference>
<evidence type="ECO:0000256" key="5">
    <source>
        <dbReference type="ARBA" id="ARBA00023284"/>
    </source>
</evidence>
<protein>
    <recommendedName>
        <fullName evidence="6">Thioredoxin</fullName>
    </recommendedName>
</protein>
<dbReference type="SUPFAM" id="SSF52833">
    <property type="entry name" value="Thioredoxin-like"/>
    <property type="match status" value="1"/>
</dbReference>
<dbReference type="Gene3D" id="1.25.40.10">
    <property type="entry name" value="Tetratricopeptide repeat domain"/>
    <property type="match status" value="2"/>
</dbReference>
<dbReference type="Proteomes" id="UP000555728">
    <property type="component" value="Unassembled WGS sequence"/>
</dbReference>
<evidence type="ECO:0000256" key="1">
    <source>
        <dbReference type="ARBA" id="ARBA00008987"/>
    </source>
</evidence>
<accession>A0A7W6WMB0</accession>
<dbReference type="Gene3D" id="3.40.30.10">
    <property type="entry name" value="Glutaredoxin"/>
    <property type="match status" value="1"/>
</dbReference>
<dbReference type="GO" id="GO:0005829">
    <property type="term" value="C:cytosol"/>
    <property type="evidence" value="ECO:0007669"/>
    <property type="project" value="TreeGrafter"/>
</dbReference>
<reference evidence="8 9" key="1">
    <citation type="submission" date="2020-08" db="EMBL/GenBank/DDBJ databases">
        <title>Genome sequencing of Purple Non-Sulfur Bacteria from various extreme environments.</title>
        <authorList>
            <person name="Mayer M."/>
        </authorList>
    </citation>
    <scope>NUCLEOTIDE SEQUENCE [LARGE SCALE GENOMIC DNA]</scope>
    <source>
        <strain evidence="8 9">JA135</strain>
    </source>
</reference>
<dbReference type="InterPro" id="IPR005746">
    <property type="entry name" value="Thioredoxin"/>
</dbReference>
<dbReference type="PROSITE" id="PS51352">
    <property type="entry name" value="THIOREDOXIN_2"/>
    <property type="match status" value="1"/>
</dbReference>